<dbReference type="GO" id="GO:0055085">
    <property type="term" value="P:transmembrane transport"/>
    <property type="evidence" value="ECO:0007669"/>
    <property type="project" value="InterPro"/>
</dbReference>
<keyword evidence="4 7" id="KW-0812">Transmembrane</keyword>
<accession>A0A2N5GKN2</accession>
<dbReference type="PROSITE" id="PS50928">
    <property type="entry name" value="ABC_TM1"/>
    <property type="match status" value="1"/>
</dbReference>
<feature type="transmembrane region" description="Helical" evidence="7">
    <location>
        <begin position="285"/>
        <end position="307"/>
    </location>
</feature>
<dbReference type="CDD" id="cd06261">
    <property type="entry name" value="TM_PBP2"/>
    <property type="match status" value="1"/>
</dbReference>
<evidence type="ECO:0000256" key="3">
    <source>
        <dbReference type="ARBA" id="ARBA00022475"/>
    </source>
</evidence>
<dbReference type="PANTHER" id="PTHR30193:SF37">
    <property type="entry name" value="INNER MEMBRANE ABC TRANSPORTER PERMEASE PROTEIN YCJO"/>
    <property type="match status" value="1"/>
</dbReference>
<keyword evidence="5 7" id="KW-1133">Transmembrane helix</keyword>
<keyword evidence="3" id="KW-1003">Cell membrane</keyword>
<feature type="transmembrane region" description="Helical" evidence="7">
    <location>
        <begin position="181"/>
        <end position="200"/>
    </location>
</feature>
<dbReference type="Proteomes" id="UP000235114">
    <property type="component" value="Unassembled WGS sequence"/>
</dbReference>
<comment type="subcellular location">
    <subcellularLocation>
        <location evidence="1 7">Cell membrane</location>
        <topology evidence="1 7">Multi-pass membrane protein</topology>
    </subcellularLocation>
</comment>
<organism evidence="9 11">
    <name type="scientific">Bacillus canaveralius</name>
    <dbReference type="NCBI Taxonomy" id="1403243"/>
    <lineage>
        <taxon>Bacteria</taxon>
        <taxon>Bacillati</taxon>
        <taxon>Bacillota</taxon>
        <taxon>Bacilli</taxon>
        <taxon>Bacillales</taxon>
        <taxon>Bacillaceae</taxon>
        <taxon>Bacillus</taxon>
    </lineage>
</organism>
<reference evidence="10 12" key="2">
    <citation type="submission" date="2017-12" db="EMBL/GenBank/DDBJ databases">
        <title>Comparative Functional Genomics of Dry Heat Resistant strains isolated from the Viking Spacecraft.</title>
        <authorList>
            <person name="Seuylemezian A."/>
            <person name="Cooper K."/>
            <person name="Vaishampayan P."/>
        </authorList>
    </citation>
    <scope>NUCLEOTIDE SEQUENCE [LARGE SCALE GENOMIC DNA]</scope>
    <source>
        <strain evidence="10 12">ATCC 29669</strain>
    </source>
</reference>
<dbReference type="EMBL" id="PGVA01000028">
    <property type="protein sequence ID" value="PLR82018.1"/>
    <property type="molecule type" value="Genomic_DNA"/>
</dbReference>
<feature type="transmembrane region" description="Helical" evidence="7">
    <location>
        <begin position="33"/>
        <end position="61"/>
    </location>
</feature>
<dbReference type="InterPro" id="IPR000515">
    <property type="entry name" value="MetI-like"/>
</dbReference>
<dbReference type="InterPro" id="IPR035906">
    <property type="entry name" value="MetI-like_sf"/>
</dbReference>
<evidence type="ECO:0000313" key="12">
    <source>
        <dbReference type="Proteomes" id="UP000235114"/>
    </source>
</evidence>
<reference evidence="9 11" key="1">
    <citation type="submission" date="2017-11" db="EMBL/GenBank/DDBJ databases">
        <title>Comparitive Functional Genomics of Dry Heat Resistant strains isolated from the Viking Spacecraft.</title>
        <authorList>
            <person name="Seuylemezian A."/>
            <person name="Cooper K."/>
            <person name="Vaishampayan P."/>
        </authorList>
    </citation>
    <scope>NUCLEOTIDE SEQUENCE [LARGE SCALE GENOMIC DNA]</scope>
    <source>
        <strain evidence="9 11">M4.6</strain>
    </source>
</reference>
<dbReference type="GO" id="GO:0005886">
    <property type="term" value="C:plasma membrane"/>
    <property type="evidence" value="ECO:0007669"/>
    <property type="project" value="UniProtKB-SubCell"/>
</dbReference>
<evidence type="ECO:0000256" key="6">
    <source>
        <dbReference type="ARBA" id="ARBA00023136"/>
    </source>
</evidence>
<keyword evidence="2 7" id="KW-0813">Transport</keyword>
<feature type="domain" description="ABC transmembrane type-1" evidence="8">
    <location>
        <begin position="91"/>
        <end position="306"/>
    </location>
</feature>
<feature type="transmembrane region" description="Helical" evidence="7">
    <location>
        <begin position="132"/>
        <end position="152"/>
    </location>
</feature>
<evidence type="ECO:0000313" key="9">
    <source>
        <dbReference type="EMBL" id="PLR82018.1"/>
    </source>
</evidence>
<evidence type="ECO:0000313" key="11">
    <source>
        <dbReference type="Proteomes" id="UP000234951"/>
    </source>
</evidence>
<dbReference type="Proteomes" id="UP000234951">
    <property type="component" value="Unassembled WGS sequence"/>
</dbReference>
<evidence type="ECO:0000256" key="4">
    <source>
        <dbReference type="ARBA" id="ARBA00022692"/>
    </source>
</evidence>
<evidence type="ECO:0000256" key="1">
    <source>
        <dbReference type="ARBA" id="ARBA00004651"/>
    </source>
</evidence>
<proteinExistence type="inferred from homology"/>
<feature type="transmembrane region" description="Helical" evidence="7">
    <location>
        <begin position="236"/>
        <end position="259"/>
    </location>
</feature>
<gene>
    <name evidence="9" type="ORF">CU635_12640</name>
    <name evidence="10" type="ORF">CVD25_05935</name>
</gene>
<protein>
    <submittedName>
        <fullName evidence="9">ABC transporter</fullName>
    </submittedName>
</protein>
<dbReference type="OrthoDB" id="9783714at2"/>
<dbReference type="Pfam" id="PF00528">
    <property type="entry name" value="BPD_transp_1"/>
    <property type="match status" value="1"/>
</dbReference>
<dbReference type="Gene3D" id="1.10.3720.10">
    <property type="entry name" value="MetI-like"/>
    <property type="match status" value="1"/>
</dbReference>
<dbReference type="AlphaFoldDB" id="A0A2N5GKN2"/>
<dbReference type="PANTHER" id="PTHR30193">
    <property type="entry name" value="ABC TRANSPORTER PERMEASE PROTEIN"/>
    <property type="match status" value="1"/>
</dbReference>
<feature type="transmembrane region" description="Helical" evidence="7">
    <location>
        <begin position="90"/>
        <end position="120"/>
    </location>
</feature>
<keyword evidence="6 7" id="KW-0472">Membrane</keyword>
<dbReference type="RefSeq" id="WP_101577734.1">
    <property type="nucleotide sequence ID" value="NZ_PGVA01000028.1"/>
</dbReference>
<evidence type="ECO:0000256" key="5">
    <source>
        <dbReference type="ARBA" id="ARBA00022989"/>
    </source>
</evidence>
<comment type="caution">
    <text evidence="9">The sequence shown here is derived from an EMBL/GenBank/DDBJ whole genome shotgun (WGS) entry which is preliminary data.</text>
</comment>
<keyword evidence="12" id="KW-1185">Reference proteome</keyword>
<evidence type="ECO:0000256" key="7">
    <source>
        <dbReference type="RuleBase" id="RU363032"/>
    </source>
</evidence>
<evidence type="ECO:0000313" key="10">
    <source>
        <dbReference type="EMBL" id="PLR99404.1"/>
    </source>
</evidence>
<evidence type="ECO:0000259" key="8">
    <source>
        <dbReference type="PROSITE" id="PS50928"/>
    </source>
</evidence>
<evidence type="ECO:0000256" key="2">
    <source>
        <dbReference type="ARBA" id="ARBA00022448"/>
    </source>
</evidence>
<dbReference type="InterPro" id="IPR051393">
    <property type="entry name" value="ABC_transporter_permease"/>
</dbReference>
<dbReference type="SUPFAM" id="SSF161098">
    <property type="entry name" value="MetI-like"/>
    <property type="match status" value="1"/>
</dbReference>
<sequence length="320" mass="36763">MLSTETILLEQEIISKEFNQKKSLWKLAKENKYWGLILGPFVLNQLLIVPITALIIILISFTSMDHSLNWDFVGWTNYQKVLSDPKIGLIFWNTLIFVFMTLFIKIFLGMFVAITTTYFIKNSRRGTFFRAIWLLPKVSPGVVEALLWTWIFSPTDSGIFNMILHKFYGIEPVAWLTEYPLFINIILAGVMGTSITTIMLSSSIQSMNENLFRVAKVDGASDWVIIKRLILPYLKWPLTFLTLWQGLALITSYESILLLTDGGPNYQSEVWSLYSFHTAFSTLDFGYGSAISMYMLPLIFIVIIIAYKQFGLKKLMDSDK</sequence>
<comment type="similarity">
    <text evidence="7">Belongs to the binding-protein-dependent transport system permease family.</text>
</comment>
<name>A0A2N5GKN2_9BACI</name>
<dbReference type="EMBL" id="PGVD01000015">
    <property type="protein sequence ID" value="PLR99404.1"/>
    <property type="molecule type" value="Genomic_DNA"/>
</dbReference>